<dbReference type="RefSeq" id="WP_058440247.1">
    <property type="nucleotide sequence ID" value="NZ_CAAAHU010000001.1"/>
</dbReference>
<dbReference type="EMBL" id="LNXV01000003">
    <property type="protein sequence ID" value="KTC86896.1"/>
    <property type="molecule type" value="Genomic_DNA"/>
</dbReference>
<dbReference type="Gene3D" id="1.25.40.20">
    <property type="entry name" value="Ankyrin repeat-containing domain"/>
    <property type="match status" value="1"/>
</dbReference>
<organism evidence="1 2">
    <name type="scientific">Legionella brunensis</name>
    <dbReference type="NCBI Taxonomy" id="29422"/>
    <lineage>
        <taxon>Bacteria</taxon>
        <taxon>Pseudomonadati</taxon>
        <taxon>Pseudomonadota</taxon>
        <taxon>Gammaproteobacteria</taxon>
        <taxon>Legionellales</taxon>
        <taxon>Legionellaceae</taxon>
        <taxon>Legionella</taxon>
    </lineage>
</organism>
<dbReference type="PATRIC" id="fig|29422.6.peg.128"/>
<name>A0A0W0SU81_9GAMM</name>
<reference evidence="1 2" key="1">
    <citation type="submission" date="2015-11" db="EMBL/GenBank/DDBJ databases">
        <title>Genomic analysis of 38 Legionella species identifies large and diverse effector repertoires.</title>
        <authorList>
            <person name="Burstein D."/>
            <person name="Amaro F."/>
            <person name="Zusman T."/>
            <person name="Lifshitz Z."/>
            <person name="Cohen O."/>
            <person name="Gilbert J.A."/>
            <person name="Pupko T."/>
            <person name="Shuman H.A."/>
            <person name="Segal G."/>
        </authorList>
    </citation>
    <scope>NUCLEOTIDE SEQUENCE [LARGE SCALE GENOMIC DNA]</scope>
    <source>
        <strain evidence="1 2">ATCC 43878</strain>
    </source>
</reference>
<proteinExistence type="predicted"/>
<gene>
    <name evidence="1" type="ORF">Lbru_0125</name>
</gene>
<dbReference type="STRING" id="29422.Lbru_0125"/>
<evidence type="ECO:0000313" key="1">
    <source>
        <dbReference type="EMBL" id="KTC86896.1"/>
    </source>
</evidence>
<accession>A0A0W0SU81</accession>
<dbReference type="SUPFAM" id="SSF48403">
    <property type="entry name" value="Ankyrin repeat"/>
    <property type="match status" value="1"/>
</dbReference>
<evidence type="ECO:0008006" key="3">
    <source>
        <dbReference type="Google" id="ProtNLM"/>
    </source>
</evidence>
<dbReference type="InterPro" id="IPR036770">
    <property type="entry name" value="Ankyrin_rpt-contain_sf"/>
</dbReference>
<keyword evidence="2" id="KW-1185">Reference proteome</keyword>
<comment type="caution">
    <text evidence="1">The sequence shown here is derived from an EMBL/GenBank/DDBJ whole genome shotgun (WGS) entry which is preliminary data.</text>
</comment>
<dbReference type="Proteomes" id="UP000054742">
    <property type="component" value="Unassembled WGS sequence"/>
</dbReference>
<dbReference type="AlphaFoldDB" id="A0A0W0SU81"/>
<evidence type="ECO:0000313" key="2">
    <source>
        <dbReference type="Proteomes" id="UP000054742"/>
    </source>
</evidence>
<protein>
    <recommendedName>
        <fullName evidence="3">Ankyrin repeat protein</fullName>
    </recommendedName>
</protein>
<sequence length="329" mass="37496">MGKINYNARMVIHTFAARLRASPPSEVQQFLGKIPNFSKDAAAMEIYSIYIRLYEFSNEDTRSVLQEIFMKYFREIASPGSTYIFEFENDDFTIHEAIVANFFVSIMKENYLKYSDDRAFEFNSIVNVLGEKINRIIALDGNTPLIWSIANSNFPNIAKFLTALQANGLIDKINFDIHCKHYAKGSALFLACAKGENHQDTNSLFKSSMYEDRMEFVIRDLLTYGASPTDRSGSNEQYSPLDIMVIRRSPLMLRLLIKHLKAPLNKDEITSLNSLAKISYTQVEGIISNLSPVYTLPSEDEWNKKGEEIKNIVAELTANSNLTSQYGFF</sequence>